<feature type="domain" description="HTH cro/C1-type" evidence="1">
    <location>
        <begin position="10"/>
        <end position="64"/>
    </location>
</feature>
<dbReference type="PROSITE" id="PS50943">
    <property type="entry name" value="HTH_CROC1"/>
    <property type="match status" value="1"/>
</dbReference>
<dbReference type="InterPro" id="IPR043917">
    <property type="entry name" value="DUF5753"/>
</dbReference>
<dbReference type="Proteomes" id="UP000277671">
    <property type="component" value="Unassembled WGS sequence"/>
</dbReference>
<proteinExistence type="predicted"/>
<protein>
    <submittedName>
        <fullName evidence="2">Helix-turn-helix protein</fullName>
    </submittedName>
</protein>
<sequence>MARRRLSRTLKRLREDRRYTINQVQRAMEWSTSKVVRIESGAVGITVNDLRVLLAYYGLHDDETVEALLHLSRASKRHHWAAQYRPVLPAAYIDFLGYEMEATLGSYWEPLFIPTLLQTEEYAEVLIKATAAQHLPMPEVEARVRLNNERQRRVLTPERAGATRIIIDESALVRCVGDEDVMRRQFAHLDVMIERTRAEIVVAPLAVGAHLGLDSSFSILEHAASDDPDMVHRHGGPQDALEVEDPRVVQQHKETFDGLASAAIRGDNVRRLLVRPGQ</sequence>
<dbReference type="Pfam" id="PF19054">
    <property type="entry name" value="DUF5753"/>
    <property type="match status" value="1"/>
</dbReference>
<accession>A0A495JHQ7</accession>
<comment type="caution">
    <text evidence="2">The sequence shown here is derived from an EMBL/GenBank/DDBJ whole genome shotgun (WGS) entry which is preliminary data.</text>
</comment>
<reference evidence="2 3" key="1">
    <citation type="submission" date="2018-10" db="EMBL/GenBank/DDBJ databases">
        <title>Sequencing the genomes of 1000 actinobacteria strains.</title>
        <authorList>
            <person name="Klenk H.-P."/>
        </authorList>
    </citation>
    <scope>NUCLEOTIDE SEQUENCE [LARGE SCALE GENOMIC DNA]</scope>
    <source>
        <strain evidence="2 3">DSM 45175</strain>
    </source>
</reference>
<dbReference type="SMART" id="SM00530">
    <property type="entry name" value="HTH_XRE"/>
    <property type="match status" value="1"/>
</dbReference>
<dbReference type="AlphaFoldDB" id="A0A495JHQ7"/>
<dbReference type="GO" id="GO:0003677">
    <property type="term" value="F:DNA binding"/>
    <property type="evidence" value="ECO:0007669"/>
    <property type="project" value="InterPro"/>
</dbReference>
<dbReference type="RefSeq" id="WP_246017517.1">
    <property type="nucleotide sequence ID" value="NZ_RBKT01000001.1"/>
</dbReference>
<dbReference type="InterPro" id="IPR001387">
    <property type="entry name" value="Cro/C1-type_HTH"/>
</dbReference>
<gene>
    <name evidence="2" type="ORF">BDK92_2747</name>
</gene>
<dbReference type="Gene3D" id="1.10.260.40">
    <property type="entry name" value="lambda repressor-like DNA-binding domains"/>
    <property type="match status" value="1"/>
</dbReference>
<keyword evidence="3" id="KW-1185">Reference proteome</keyword>
<evidence type="ECO:0000259" key="1">
    <source>
        <dbReference type="PROSITE" id="PS50943"/>
    </source>
</evidence>
<dbReference type="InterPro" id="IPR010982">
    <property type="entry name" value="Lambda_DNA-bd_dom_sf"/>
</dbReference>
<name>A0A495JHQ7_9ACTN</name>
<organism evidence="2 3">
    <name type="scientific">Micromonospora pisi</name>
    <dbReference type="NCBI Taxonomy" id="589240"/>
    <lineage>
        <taxon>Bacteria</taxon>
        <taxon>Bacillati</taxon>
        <taxon>Actinomycetota</taxon>
        <taxon>Actinomycetes</taxon>
        <taxon>Micromonosporales</taxon>
        <taxon>Micromonosporaceae</taxon>
        <taxon>Micromonospora</taxon>
    </lineage>
</organism>
<evidence type="ECO:0000313" key="2">
    <source>
        <dbReference type="EMBL" id="RKR88423.1"/>
    </source>
</evidence>
<dbReference type="SUPFAM" id="SSF47413">
    <property type="entry name" value="lambda repressor-like DNA-binding domains"/>
    <property type="match status" value="1"/>
</dbReference>
<dbReference type="CDD" id="cd00093">
    <property type="entry name" value="HTH_XRE"/>
    <property type="match status" value="1"/>
</dbReference>
<dbReference type="Pfam" id="PF13560">
    <property type="entry name" value="HTH_31"/>
    <property type="match status" value="1"/>
</dbReference>
<dbReference type="EMBL" id="RBKT01000001">
    <property type="protein sequence ID" value="RKR88423.1"/>
    <property type="molecule type" value="Genomic_DNA"/>
</dbReference>
<evidence type="ECO:0000313" key="3">
    <source>
        <dbReference type="Proteomes" id="UP000277671"/>
    </source>
</evidence>